<accession>A0AAD6SMP7</accession>
<evidence type="ECO:0000256" key="2">
    <source>
        <dbReference type="SAM" id="Phobius"/>
    </source>
</evidence>
<dbReference type="Proteomes" id="UP001218188">
    <property type="component" value="Unassembled WGS sequence"/>
</dbReference>
<feature type="transmembrane region" description="Helical" evidence="2">
    <location>
        <begin position="346"/>
        <end position="366"/>
    </location>
</feature>
<comment type="caution">
    <text evidence="3">The sequence shown here is derived from an EMBL/GenBank/DDBJ whole genome shotgun (WGS) entry which is preliminary data.</text>
</comment>
<feature type="compositionally biased region" description="Pro residues" evidence="1">
    <location>
        <begin position="140"/>
        <end position="150"/>
    </location>
</feature>
<keyword evidence="2" id="KW-1133">Transmembrane helix</keyword>
<proteinExistence type="predicted"/>
<feature type="transmembrane region" description="Helical" evidence="2">
    <location>
        <begin position="278"/>
        <end position="294"/>
    </location>
</feature>
<organism evidence="3 4">
    <name type="scientific">Mycena alexandri</name>
    <dbReference type="NCBI Taxonomy" id="1745969"/>
    <lineage>
        <taxon>Eukaryota</taxon>
        <taxon>Fungi</taxon>
        <taxon>Dikarya</taxon>
        <taxon>Basidiomycota</taxon>
        <taxon>Agaricomycotina</taxon>
        <taxon>Agaricomycetes</taxon>
        <taxon>Agaricomycetidae</taxon>
        <taxon>Agaricales</taxon>
        <taxon>Marasmiineae</taxon>
        <taxon>Mycenaceae</taxon>
        <taxon>Mycena</taxon>
    </lineage>
</organism>
<evidence type="ECO:0000256" key="1">
    <source>
        <dbReference type="SAM" id="MobiDB-lite"/>
    </source>
</evidence>
<feature type="transmembrane region" description="Helical" evidence="2">
    <location>
        <begin position="106"/>
        <end position="126"/>
    </location>
</feature>
<protein>
    <submittedName>
        <fullName evidence="3">Uncharacterized protein</fullName>
    </submittedName>
</protein>
<reference evidence="3" key="1">
    <citation type="submission" date="2023-03" db="EMBL/GenBank/DDBJ databases">
        <title>Massive genome expansion in bonnet fungi (Mycena s.s.) driven by repeated elements and novel gene families across ecological guilds.</title>
        <authorList>
            <consortium name="Lawrence Berkeley National Laboratory"/>
            <person name="Harder C.B."/>
            <person name="Miyauchi S."/>
            <person name="Viragh M."/>
            <person name="Kuo A."/>
            <person name="Thoen E."/>
            <person name="Andreopoulos B."/>
            <person name="Lu D."/>
            <person name="Skrede I."/>
            <person name="Drula E."/>
            <person name="Henrissat B."/>
            <person name="Morin E."/>
            <person name="Kohler A."/>
            <person name="Barry K."/>
            <person name="LaButti K."/>
            <person name="Morin E."/>
            <person name="Salamov A."/>
            <person name="Lipzen A."/>
            <person name="Mereny Z."/>
            <person name="Hegedus B."/>
            <person name="Baldrian P."/>
            <person name="Stursova M."/>
            <person name="Weitz H."/>
            <person name="Taylor A."/>
            <person name="Grigoriev I.V."/>
            <person name="Nagy L.G."/>
            <person name="Martin F."/>
            <person name="Kauserud H."/>
        </authorList>
    </citation>
    <scope>NUCLEOTIDE SEQUENCE</scope>
    <source>
        <strain evidence="3">CBHHK200</strain>
    </source>
</reference>
<gene>
    <name evidence="3" type="ORF">C8F04DRAFT_1236528</name>
</gene>
<feature type="region of interest" description="Disordered" evidence="1">
    <location>
        <begin position="137"/>
        <end position="157"/>
    </location>
</feature>
<evidence type="ECO:0000313" key="3">
    <source>
        <dbReference type="EMBL" id="KAJ7030404.1"/>
    </source>
</evidence>
<feature type="transmembrane region" description="Helical" evidence="2">
    <location>
        <begin position="164"/>
        <end position="184"/>
    </location>
</feature>
<dbReference type="EMBL" id="JARJCM010000091">
    <property type="protein sequence ID" value="KAJ7030404.1"/>
    <property type="molecule type" value="Genomic_DNA"/>
</dbReference>
<feature type="transmembrane region" description="Helical" evidence="2">
    <location>
        <begin position="45"/>
        <end position="69"/>
    </location>
</feature>
<keyword evidence="2" id="KW-0472">Membrane</keyword>
<feature type="transmembrane region" description="Helical" evidence="2">
    <location>
        <begin position="300"/>
        <end position="317"/>
    </location>
</feature>
<keyword evidence="4" id="KW-1185">Reference proteome</keyword>
<keyword evidence="2" id="KW-0812">Transmembrane</keyword>
<dbReference type="AlphaFoldDB" id="A0AAD6SMP7"/>
<name>A0AAD6SMP7_9AGAR</name>
<sequence length="653" mass="72762">MRAWSDVYLLIWWVADMVSLHFNPNHNMLQIPSSIHSLSSSFKGFIGLFSGVYIGAQVAVSLVVSGLSVPNLKIQDSLLATPTTQTILSPTKSVLSNDTVSYPYRAAFIVAGVYVFFTCAVVFSILRRPRMVLTELPSPATEPPSPPPQPGSSSSANKTPPRRWLWLLLLLAIVLLVGGAYIYFTLPDIPVPLLALTCIEGHLLSVIERYLQIGCITAITRISTCVSTIKNSISAHGSHYTRVIGLALASHSGCIFLYRRSSRLRLHVVTRITGSLNYYSGAAFLGSVCFFAFVPPLRWVLWGIYVGGLLLVVSVVAPLEARGFLVCPSILSDAWCSIGLEERAIFIGPATLHLAAAILIGLWRSVLPAMQAFKRLAASVRSNPMLLISFLRKCAHHTKTLTAYGLVVAITSIDIEFLLNPRHEQVLSEHPYLSRLWFGSLQRVYEDYCMRYRAWTSVNVNYWLRSARFLLRIPRSIFATWQTFCGIQKMVGVSSLPVLLHRLIRSCSSSSLRSLYTMAIIISSPLLRDFRLSSGRGAGDDPSFTCTTWLRIDWQFLRSTAAVSSPLNAYTDVPRPLSDRRVSGYTRSPTPSLHLAYAASNPRAFLLDLDIYPQRKELCLLGTGNLMMILIYIYCRELEANVQFLWILDENWA</sequence>
<evidence type="ECO:0000313" key="4">
    <source>
        <dbReference type="Proteomes" id="UP001218188"/>
    </source>
</evidence>
<feature type="transmembrane region" description="Helical" evidence="2">
    <location>
        <begin position="240"/>
        <end position="258"/>
    </location>
</feature>